<feature type="domain" description="Myb/SANT-like" evidence="2">
    <location>
        <begin position="17"/>
        <end position="110"/>
    </location>
</feature>
<accession>A0A0A9DR58</accession>
<feature type="region of interest" description="Disordered" evidence="1">
    <location>
        <begin position="137"/>
        <end position="191"/>
    </location>
</feature>
<evidence type="ECO:0000259" key="2">
    <source>
        <dbReference type="Pfam" id="PF12776"/>
    </source>
</evidence>
<evidence type="ECO:0000313" key="3">
    <source>
        <dbReference type="EMBL" id="JAD90296.1"/>
    </source>
</evidence>
<proteinExistence type="predicted"/>
<reference evidence="3" key="2">
    <citation type="journal article" date="2015" name="Data Brief">
        <title>Shoot transcriptome of the giant reed, Arundo donax.</title>
        <authorList>
            <person name="Barrero R.A."/>
            <person name="Guerrero F.D."/>
            <person name="Moolhuijzen P."/>
            <person name="Goolsby J.A."/>
            <person name="Tidwell J."/>
            <person name="Bellgard S.E."/>
            <person name="Bellgard M.I."/>
        </authorList>
    </citation>
    <scope>NUCLEOTIDE SEQUENCE</scope>
    <source>
        <tissue evidence="3">Shoot tissue taken approximately 20 cm above the soil surface</tissue>
    </source>
</reference>
<feature type="compositionally biased region" description="Polar residues" evidence="1">
    <location>
        <begin position="169"/>
        <end position="191"/>
    </location>
</feature>
<sequence>MSPIKPGHASGQDAIFWSNRMNEYLIDSLLHQQAIGNRGEGKFFSVAYDNIINGVGDRFGVVINRTNIKNRLKYIKESFNECKNLMGEDSSIKWNSESRRFHADLNVWRELVERKPEAKKWMTKTINHYDRLMELFGKDREKRPAAENSKSSPKKKARKEPPKERLQRTAPTSLELNVAENSNQTVNESPC</sequence>
<evidence type="ECO:0000256" key="1">
    <source>
        <dbReference type="SAM" id="MobiDB-lite"/>
    </source>
</evidence>
<protein>
    <recommendedName>
        <fullName evidence="2">Myb/SANT-like domain-containing protein</fullName>
    </recommendedName>
</protein>
<dbReference type="Pfam" id="PF12776">
    <property type="entry name" value="Myb_DNA-bind_3"/>
    <property type="match status" value="1"/>
</dbReference>
<dbReference type="AlphaFoldDB" id="A0A0A9DR58"/>
<dbReference type="InterPro" id="IPR024752">
    <property type="entry name" value="Myb/SANT-like_dom"/>
</dbReference>
<reference evidence="3" key="1">
    <citation type="submission" date="2014-09" db="EMBL/GenBank/DDBJ databases">
        <authorList>
            <person name="Magalhaes I.L.F."/>
            <person name="Oliveira U."/>
            <person name="Santos F.R."/>
            <person name="Vidigal T.H.D.A."/>
            <person name="Brescovit A.D."/>
            <person name="Santos A.J."/>
        </authorList>
    </citation>
    <scope>NUCLEOTIDE SEQUENCE</scope>
    <source>
        <tissue evidence="3">Shoot tissue taken approximately 20 cm above the soil surface</tissue>
    </source>
</reference>
<name>A0A0A9DR58_ARUDO</name>
<dbReference type="EMBL" id="GBRH01207599">
    <property type="protein sequence ID" value="JAD90296.1"/>
    <property type="molecule type" value="Transcribed_RNA"/>
</dbReference>
<dbReference type="PANTHER" id="PTHR46929:SF4">
    <property type="entry name" value="MYB_SANT-LIKE DOMAIN-CONTAINING PROTEIN"/>
    <property type="match status" value="1"/>
</dbReference>
<organism evidence="3">
    <name type="scientific">Arundo donax</name>
    <name type="common">Giant reed</name>
    <name type="synonym">Donax arundinaceus</name>
    <dbReference type="NCBI Taxonomy" id="35708"/>
    <lineage>
        <taxon>Eukaryota</taxon>
        <taxon>Viridiplantae</taxon>
        <taxon>Streptophyta</taxon>
        <taxon>Embryophyta</taxon>
        <taxon>Tracheophyta</taxon>
        <taxon>Spermatophyta</taxon>
        <taxon>Magnoliopsida</taxon>
        <taxon>Liliopsida</taxon>
        <taxon>Poales</taxon>
        <taxon>Poaceae</taxon>
        <taxon>PACMAD clade</taxon>
        <taxon>Arundinoideae</taxon>
        <taxon>Arundineae</taxon>
        <taxon>Arundo</taxon>
    </lineage>
</organism>
<dbReference type="PANTHER" id="PTHR46929">
    <property type="entry name" value="EXPRESSED PROTEIN"/>
    <property type="match status" value="1"/>
</dbReference>